<protein>
    <submittedName>
        <fullName evidence="2">Nuclear transport factor 2 family protein</fullName>
    </submittedName>
</protein>
<evidence type="ECO:0000259" key="1">
    <source>
        <dbReference type="Pfam" id="PF12680"/>
    </source>
</evidence>
<evidence type="ECO:0000313" key="2">
    <source>
        <dbReference type="EMBL" id="AXR05961.1"/>
    </source>
</evidence>
<dbReference type="InterPro" id="IPR032710">
    <property type="entry name" value="NTF2-like_dom_sf"/>
</dbReference>
<dbReference type="Proteomes" id="UP000262073">
    <property type="component" value="Chromosome"/>
</dbReference>
<dbReference type="EMBL" id="CP031769">
    <property type="protein sequence ID" value="AXR05961.1"/>
    <property type="molecule type" value="Genomic_DNA"/>
</dbReference>
<accession>A0A346NKA4</accession>
<keyword evidence="3" id="KW-1185">Reference proteome</keyword>
<dbReference type="AlphaFoldDB" id="A0A346NKA4"/>
<dbReference type="OrthoDB" id="5733909at2"/>
<dbReference type="Gene3D" id="3.10.450.50">
    <property type="match status" value="1"/>
</dbReference>
<evidence type="ECO:0000313" key="3">
    <source>
        <dbReference type="Proteomes" id="UP000262073"/>
    </source>
</evidence>
<dbReference type="InterPro" id="IPR037401">
    <property type="entry name" value="SnoaL-like"/>
</dbReference>
<reference evidence="2 3" key="1">
    <citation type="submission" date="2018-08" db="EMBL/GenBank/DDBJ databases">
        <title>Salinimonas sediminis sp. nov., a piezophilic bacterium isolated from a deep-sea sediment sample from the New Britain Trench.</title>
        <authorList>
            <person name="Cao J."/>
        </authorList>
    </citation>
    <scope>NUCLEOTIDE SEQUENCE [LARGE SCALE GENOMIC DNA]</scope>
    <source>
        <strain evidence="2 3">N102</strain>
    </source>
</reference>
<dbReference type="KEGG" id="salm:D0Y50_05945"/>
<dbReference type="Pfam" id="PF12680">
    <property type="entry name" value="SnoaL_2"/>
    <property type="match status" value="1"/>
</dbReference>
<organism evidence="2 3">
    <name type="scientific">Salinimonas sediminis</name>
    <dbReference type="NCBI Taxonomy" id="2303538"/>
    <lineage>
        <taxon>Bacteria</taxon>
        <taxon>Pseudomonadati</taxon>
        <taxon>Pseudomonadota</taxon>
        <taxon>Gammaproteobacteria</taxon>
        <taxon>Alteromonadales</taxon>
        <taxon>Alteromonadaceae</taxon>
        <taxon>Alteromonas/Salinimonas group</taxon>
        <taxon>Salinimonas</taxon>
    </lineage>
</organism>
<name>A0A346NKA4_9ALTE</name>
<proteinExistence type="predicted"/>
<feature type="domain" description="SnoaL-like" evidence="1">
    <location>
        <begin position="16"/>
        <end position="118"/>
    </location>
</feature>
<dbReference type="SUPFAM" id="SSF54427">
    <property type="entry name" value="NTF2-like"/>
    <property type="match status" value="1"/>
</dbReference>
<sequence>MTTLSRDELIKMATMDYFANVDKKNMAGVLANFHEDAVFTIPTDPIVHEGRDQGIRTMFQTLFDSYVDVWHGDFECTADEQTQSIAARFNVYLKTEEGTEIKLTNCNFWYVEEGKFSRVFVFMSGPNVLK</sequence>
<gene>
    <name evidence="2" type="ORF">D0Y50_05945</name>
</gene>
<dbReference type="RefSeq" id="WP_108566578.1">
    <property type="nucleotide sequence ID" value="NZ_CP031769.1"/>
</dbReference>